<sequence>MTPVAEAAARTSREASPAAQEPRPRFTDLVAAEWLKFRSLRSTAWSLAGAVLAVLAFNAGTAYDTYRYWRENDADGRARFVRDGIALQEAFNGNAMLVMMLAAGAVGALAVAGEHRTGLIRTTFAAVPARRPLLAAKVLVVAAATTALGAAAAGLSFWLTQTILDGRGVGVPLGHPGAWRLVAASALLAPVSALTGMALGALLRHVGAALVAVFVLLLLLPGVLGDDRRWTAVAGHATPYQAWLRLAEAGEATTRYPWTVAGAWATLALWSLAAAVVAVVAVDRRDL</sequence>
<dbReference type="AlphaFoldDB" id="A0A7T4U170"/>
<feature type="transmembrane region" description="Helical" evidence="2">
    <location>
        <begin position="261"/>
        <end position="282"/>
    </location>
</feature>
<reference evidence="3 4" key="1">
    <citation type="submission" date="2020-12" db="EMBL/GenBank/DDBJ databases">
        <title>Identification and biosynthesis of polyene macrolides produced by Streptomyces alfalfae Men-myco-93-63.</title>
        <authorList>
            <person name="Liu D."/>
            <person name="Li Y."/>
            <person name="Liu L."/>
            <person name="Han X."/>
            <person name="Shen F."/>
        </authorList>
    </citation>
    <scope>NUCLEOTIDE SEQUENCE [LARGE SCALE GENOMIC DNA]</scope>
    <source>
        <strain evidence="3 4">Men-myco-93-63</strain>
    </source>
</reference>
<feature type="transmembrane region" description="Helical" evidence="2">
    <location>
        <begin position="206"/>
        <end position="224"/>
    </location>
</feature>
<gene>
    <name evidence="3" type="ORF">I8755_30095</name>
</gene>
<keyword evidence="2" id="KW-1133">Transmembrane helix</keyword>
<dbReference type="EMBL" id="CP065959">
    <property type="protein sequence ID" value="QQC92177.1"/>
    <property type="molecule type" value="Genomic_DNA"/>
</dbReference>
<keyword evidence="2" id="KW-0472">Membrane</keyword>
<evidence type="ECO:0000313" key="4">
    <source>
        <dbReference type="Proteomes" id="UP000596130"/>
    </source>
</evidence>
<organism evidence="3 4">
    <name type="scientific">Streptomyces alfalfae</name>
    <dbReference type="NCBI Taxonomy" id="1642299"/>
    <lineage>
        <taxon>Bacteria</taxon>
        <taxon>Bacillati</taxon>
        <taxon>Actinomycetota</taxon>
        <taxon>Actinomycetes</taxon>
        <taxon>Kitasatosporales</taxon>
        <taxon>Streptomycetaceae</taxon>
        <taxon>Streptomyces</taxon>
    </lineage>
</organism>
<dbReference type="Proteomes" id="UP000596130">
    <property type="component" value="Chromosome"/>
</dbReference>
<feature type="transmembrane region" description="Helical" evidence="2">
    <location>
        <begin position="134"/>
        <end position="158"/>
    </location>
</feature>
<evidence type="ECO:0000256" key="2">
    <source>
        <dbReference type="SAM" id="Phobius"/>
    </source>
</evidence>
<feature type="region of interest" description="Disordered" evidence="1">
    <location>
        <begin position="1"/>
        <end position="22"/>
    </location>
</feature>
<protein>
    <submittedName>
        <fullName evidence="3">ABC transporter permease</fullName>
    </submittedName>
</protein>
<keyword evidence="2" id="KW-0812">Transmembrane</keyword>
<evidence type="ECO:0000256" key="1">
    <source>
        <dbReference type="SAM" id="MobiDB-lite"/>
    </source>
</evidence>
<feature type="transmembrane region" description="Helical" evidence="2">
    <location>
        <begin position="178"/>
        <end position="199"/>
    </location>
</feature>
<accession>A0A7T4U170</accession>
<feature type="transmembrane region" description="Helical" evidence="2">
    <location>
        <begin position="44"/>
        <end position="63"/>
    </location>
</feature>
<name>A0A7T4U170_9ACTN</name>
<proteinExistence type="predicted"/>
<dbReference type="RefSeq" id="WP_198504017.1">
    <property type="nucleotide sequence ID" value="NZ_CP065959.1"/>
</dbReference>
<feature type="transmembrane region" description="Helical" evidence="2">
    <location>
        <begin position="95"/>
        <end position="113"/>
    </location>
</feature>
<evidence type="ECO:0000313" key="3">
    <source>
        <dbReference type="EMBL" id="QQC92177.1"/>
    </source>
</evidence>
<feature type="compositionally biased region" description="Low complexity" evidence="1">
    <location>
        <begin position="1"/>
        <end position="19"/>
    </location>
</feature>